<gene>
    <name evidence="7" type="ORF">MGWOODY_Clf103</name>
</gene>
<proteinExistence type="inferred from homology"/>
<keyword evidence="3" id="KW-0560">Oxidoreductase</keyword>
<dbReference type="InterPro" id="IPR036661">
    <property type="entry name" value="Luciferase-like_sf"/>
</dbReference>
<evidence type="ECO:0000313" key="7">
    <source>
        <dbReference type="EMBL" id="CUV05990.1"/>
    </source>
</evidence>
<accession>A0A160VEC2</accession>
<dbReference type="SUPFAM" id="SSF51679">
    <property type="entry name" value="Bacterial luciferase-like"/>
    <property type="match status" value="1"/>
</dbReference>
<dbReference type="AlphaFoldDB" id="A0A160VEC2"/>
<reference evidence="7" key="1">
    <citation type="submission" date="2015-10" db="EMBL/GenBank/DDBJ databases">
        <authorList>
            <person name="Gilbert D.G."/>
        </authorList>
    </citation>
    <scope>NUCLEOTIDE SEQUENCE</scope>
</reference>
<evidence type="ECO:0000256" key="2">
    <source>
        <dbReference type="ARBA" id="ARBA00022643"/>
    </source>
</evidence>
<dbReference type="PIRSF" id="PIRSF000337">
    <property type="entry name" value="NTA_MOA"/>
    <property type="match status" value="1"/>
</dbReference>
<dbReference type="InterPro" id="IPR051260">
    <property type="entry name" value="Diverse_substr_monoxygenases"/>
</dbReference>
<dbReference type="GO" id="GO:0004497">
    <property type="term" value="F:monooxygenase activity"/>
    <property type="evidence" value="ECO:0007669"/>
    <property type="project" value="UniProtKB-KW"/>
</dbReference>
<dbReference type="CDD" id="cd01095">
    <property type="entry name" value="Nitrilotriacetate_monoxgenase"/>
    <property type="match status" value="1"/>
</dbReference>
<evidence type="ECO:0000259" key="6">
    <source>
        <dbReference type="Pfam" id="PF00296"/>
    </source>
</evidence>
<evidence type="ECO:0000256" key="3">
    <source>
        <dbReference type="ARBA" id="ARBA00023002"/>
    </source>
</evidence>
<dbReference type="InterPro" id="IPR016215">
    <property type="entry name" value="NTA_MOA"/>
</dbReference>
<dbReference type="Gene3D" id="3.20.20.30">
    <property type="entry name" value="Luciferase-like domain"/>
    <property type="match status" value="1"/>
</dbReference>
<keyword evidence="2" id="KW-0288">FMN</keyword>
<keyword evidence="4 7" id="KW-0503">Monooxygenase</keyword>
<evidence type="ECO:0000256" key="4">
    <source>
        <dbReference type="ARBA" id="ARBA00023033"/>
    </source>
</evidence>
<dbReference type="PANTHER" id="PTHR30011">
    <property type="entry name" value="ALKANESULFONATE MONOOXYGENASE-RELATED"/>
    <property type="match status" value="1"/>
</dbReference>
<evidence type="ECO:0000256" key="5">
    <source>
        <dbReference type="ARBA" id="ARBA00033748"/>
    </source>
</evidence>
<dbReference type="EMBL" id="FAXA01000477">
    <property type="protein sequence ID" value="CUV05990.1"/>
    <property type="molecule type" value="Genomic_DNA"/>
</dbReference>
<dbReference type="Pfam" id="PF00296">
    <property type="entry name" value="Bac_luciferase"/>
    <property type="match status" value="1"/>
</dbReference>
<sequence length="447" mass="49982">MPNDSERHMMLVAFLQASNCSNYTGSWRHPETDPGFMDLEFYQNIAATLERGKFHLAFIDDRLAMPSRFGDSFEEAVENGIRVVKLDLVPVITAMGLATKHLGLGATYSTTYFSPFHVARLFSSLDHFTNGRVAWNVVTSLNDSEAQNFGVPKLLEHDDRYDVADEFMQATVELWDSWEDGAVVLNKQTGRFADPEKVHRVDHSGEWFQVRGPLTVPRSPQGHPVLVQAGQSERGREFAARWGELLFVIYPTPEACKAYRDDLRQRAQSAGRDPDSVRIAPAVYVVVGETEEDAQSKLEQIDNLANQTDSLALLSEVFNYDFSQHPVHEPLSDEILASMTGLRGFLDRVTELSGTANPSVNDFIQWSGRGTLRELPLFAGTAPQVADQMESWFRSEACDGFVLAATHMPGAYEDFVSQVVPELQSRGLFRKGYSEGTLRDNLGLPRP</sequence>
<protein>
    <submittedName>
        <fullName evidence="7">Long-chain alkane monooxygenase LadA</fullName>
    </submittedName>
</protein>
<evidence type="ECO:0000256" key="1">
    <source>
        <dbReference type="ARBA" id="ARBA00022630"/>
    </source>
</evidence>
<keyword evidence="1" id="KW-0285">Flavoprotein</keyword>
<dbReference type="PANTHER" id="PTHR30011:SF16">
    <property type="entry name" value="C2H2 FINGER DOMAIN TRANSCRIPTION FACTOR (EUROFUNG)-RELATED"/>
    <property type="match status" value="1"/>
</dbReference>
<dbReference type="InterPro" id="IPR011251">
    <property type="entry name" value="Luciferase-like_dom"/>
</dbReference>
<feature type="domain" description="Luciferase-like" evidence="6">
    <location>
        <begin position="30"/>
        <end position="304"/>
    </location>
</feature>
<comment type="similarity">
    <text evidence="5">Belongs to the NtaA/SnaA/DszA monooxygenase family.</text>
</comment>
<organism evidence="7">
    <name type="scientific">hydrothermal vent metagenome</name>
    <dbReference type="NCBI Taxonomy" id="652676"/>
    <lineage>
        <taxon>unclassified sequences</taxon>
        <taxon>metagenomes</taxon>
        <taxon>ecological metagenomes</taxon>
    </lineage>
</organism>
<name>A0A160VEC2_9ZZZZ</name>
<dbReference type="NCBIfam" id="TIGR03860">
    <property type="entry name" value="FMN_nitrolo"/>
    <property type="match status" value="1"/>
</dbReference>
<dbReference type="GO" id="GO:0016705">
    <property type="term" value="F:oxidoreductase activity, acting on paired donors, with incorporation or reduction of molecular oxygen"/>
    <property type="evidence" value="ECO:0007669"/>
    <property type="project" value="InterPro"/>
</dbReference>